<dbReference type="Pfam" id="PF03650">
    <property type="entry name" value="MPC"/>
    <property type="match status" value="2"/>
</dbReference>
<evidence type="ECO:0000256" key="5">
    <source>
        <dbReference type="ARBA" id="ARBA00022792"/>
    </source>
</evidence>
<evidence type="ECO:0000256" key="8">
    <source>
        <dbReference type="ARBA" id="ARBA00023136"/>
    </source>
</evidence>
<feature type="region of interest" description="Disordered" evidence="10">
    <location>
        <begin position="29"/>
        <end position="59"/>
    </location>
</feature>
<dbReference type="GO" id="GO:0005743">
    <property type="term" value="C:mitochondrial inner membrane"/>
    <property type="evidence" value="ECO:0007669"/>
    <property type="project" value="UniProtKB-SubCell"/>
</dbReference>
<evidence type="ECO:0000256" key="1">
    <source>
        <dbReference type="ARBA" id="ARBA00004448"/>
    </source>
</evidence>
<evidence type="ECO:0000256" key="2">
    <source>
        <dbReference type="ARBA" id="ARBA00006416"/>
    </source>
</evidence>
<keyword evidence="5 9" id="KW-0999">Mitochondrion inner membrane</keyword>
<evidence type="ECO:0000256" key="6">
    <source>
        <dbReference type="ARBA" id="ARBA00022989"/>
    </source>
</evidence>
<keyword evidence="12" id="KW-1185">Reference proteome</keyword>
<gene>
    <name evidence="11" type="ORF">ACHAXA_004856</name>
</gene>
<dbReference type="AlphaFoldDB" id="A0ABD3SH09"/>
<sequence length="330" mass="35094">MIGRMLLLRPPSSAATRKISSSISLSSNVRRLTGTTPPGVVGAPPSTMSSQSSRTSRLSTYKPGRVVVVDDHRGTTSAAVAARRTFGNKKSDAKPGGGVDGSSSWWDSAAFWGRCGAIAGWVSAAITGDSDDARRRANNIERRARQMGMSGAAIYDALQSSPELISLNMTGVLIVYSSMFARWAFVVKPQNLLLAGCHVANVCAQGNQLRRAVEYKGERGMDGEVRDILAKAAMTVIAGAACVIVGPTLQGAIVNANLGPISTVAAADAGPFTVHFWAPMSKWMISGASFLELDRPTEKISIAQYTALTLTGFFFTRYALLVTPINYTLW</sequence>
<proteinExistence type="inferred from homology"/>
<evidence type="ECO:0000313" key="12">
    <source>
        <dbReference type="Proteomes" id="UP001530377"/>
    </source>
</evidence>
<keyword evidence="3 9" id="KW-0813">Transport</keyword>
<accession>A0ABD3SH09</accession>
<keyword evidence="8" id="KW-0472">Membrane</keyword>
<evidence type="ECO:0000256" key="3">
    <source>
        <dbReference type="ARBA" id="ARBA00022448"/>
    </source>
</evidence>
<evidence type="ECO:0000313" key="11">
    <source>
        <dbReference type="EMBL" id="KAL3823763.1"/>
    </source>
</evidence>
<dbReference type="InterPro" id="IPR005336">
    <property type="entry name" value="MPC"/>
</dbReference>
<name>A0ABD3SH09_9STRA</name>
<protein>
    <recommendedName>
        <fullName evidence="9">Mitochondrial pyruvate carrier</fullName>
    </recommendedName>
</protein>
<dbReference type="PANTHER" id="PTHR14154">
    <property type="entry name" value="UPF0041 BRAIN PROTEIN 44-RELATED"/>
    <property type="match status" value="1"/>
</dbReference>
<evidence type="ECO:0000256" key="9">
    <source>
        <dbReference type="RuleBase" id="RU363100"/>
    </source>
</evidence>
<comment type="similarity">
    <text evidence="2 9">Belongs to the mitochondrial pyruvate carrier (MPC) (TC 2.A.105) family.</text>
</comment>
<keyword evidence="6" id="KW-1133">Transmembrane helix</keyword>
<comment type="caution">
    <text evidence="11">The sequence shown here is derived from an EMBL/GenBank/DDBJ whole genome shotgun (WGS) entry which is preliminary data.</text>
</comment>
<evidence type="ECO:0000256" key="7">
    <source>
        <dbReference type="ARBA" id="ARBA00023128"/>
    </source>
</evidence>
<keyword evidence="4" id="KW-0812">Transmembrane</keyword>
<comment type="subcellular location">
    <subcellularLocation>
        <location evidence="1 9">Mitochondrion inner membrane</location>
        <topology evidence="1 9">Multi-pass membrane protein</topology>
    </subcellularLocation>
</comment>
<comment type="function">
    <text evidence="9">Mediates the uptake of pyruvate into mitochondria.</text>
</comment>
<organism evidence="11 12">
    <name type="scientific">Cyclostephanos tholiformis</name>
    <dbReference type="NCBI Taxonomy" id="382380"/>
    <lineage>
        <taxon>Eukaryota</taxon>
        <taxon>Sar</taxon>
        <taxon>Stramenopiles</taxon>
        <taxon>Ochrophyta</taxon>
        <taxon>Bacillariophyta</taxon>
        <taxon>Coscinodiscophyceae</taxon>
        <taxon>Thalassiosirophycidae</taxon>
        <taxon>Stephanodiscales</taxon>
        <taxon>Stephanodiscaceae</taxon>
        <taxon>Cyclostephanos</taxon>
    </lineage>
</organism>
<keyword evidence="7 9" id="KW-0496">Mitochondrion</keyword>
<dbReference type="EMBL" id="JALLPB020000030">
    <property type="protein sequence ID" value="KAL3823763.1"/>
    <property type="molecule type" value="Genomic_DNA"/>
</dbReference>
<dbReference type="Proteomes" id="UP001530377">
    <property type="component" value="Unassembled WGS sequence"/>
</dbReference>
<evidence type="ECO:0000256" key="10">
    <source>
        <dbReference type="SAM" id="MobiDB-lite"/>
    </source>
</evidence>
<reference evidence="11 12" key="1">
    <citation type="submission" date="2024-10" db="EMBL/GenBank/DDBJ databases">
        <title>Updated reference genomes for cyclostephanoid diatoms.</title>
        <authorList>
            <person name="Roberts W.R."/>
            <person name="Alverson A.J."/>
        </authorList>
    </citation>
    <scope>NUCLEOTIDE SEQUENCE [LARGE SCALE GENOMIC DNA]</scope>
    <source>
        <strain evidence="11 12">AJA228-03</strain>
    </source>
</reference>
<evidence type="ECO:0000256" key="4">
    <source>
        <dbReference type="ARBA" id="ARBA00022692"/>
    </source>
</evidence>